<dbReference type="GO" id="GO:0010181">
    <property type="term" value="F:FMN binding"/>
    <property type="evidence" value="ECO:0007669"/>
    <property type="project" value="InterPro"/>
</dbReference>
<protein>
    <submittedName>
        <fullName evidence="7">NADPH dehydrogenase afvA</fullName>
    </submittedName>
</protein>
<dbReference type="STRING" id="39966.A0A369K053"/>
<evidence type="ECO:0000259" key="6">
    <source>
        <dbReference type="Pfam" id="PF00724"/>
    </source>
</evidence>
<dbReference type="SUPFAM" id="SSF51395">
    <property type="entry name" value="FMN-linked oxidoreductases"/>
    <property type="match status" value="1"/>
</dbReference>
<comment type="caution">
    <text evidence="7">The sequence shown here is derived from an EMBL/GenBank/DDBJ whole genome shotgun (WGS) entry which is preliminary data.</text>
</comment>
<dbReference type="PANTHER" id="PTHR43303:SF4">
    <property type="entry name" value="NADPH DEHYDROGENASE C23G7.10C-RELATED"/>
    <property type="match status" value="1"/>
</dbReference>
<dbReference type="OrthoDB" id="72788at2759"/>
<dbReference type="CDD" id="cd02932">
    <property type="entry name" value="OYE_YqiM_FMN"/>
    <property type="match status" value="1"/>
</dbReference>
<proteinExistence type="predicted"/>
<dbReference type="AlphaFoldDB" id="A0A369K053"/>
<dbReference type="InterPro" id="IPR044152">
    <property type="entry name" value="YqjM-like"/>
</dbReference>
<evidence type="ECO:0000256" key="3">
    <source>
        <dbReference type="ARBA" id="ARBA00022643"/>
    </source>
</evidence>
<gene>
    <name evidence="7" type="primary">afvA_3</name>
    <name evidence="7" type="ORF">Hypma_002093</name>
</gene>
<dbReference type="Proteomes" id="UP000076154">
    <property type="component" value="Unassembled WGS sequence"/>
</dbReference>
<reference evidence="7" key="1">
    <citation type="submission" date="2018-04" db="EMBL/GenBank/DDBJ databases">
        <title>Whole genome sequencing of Hypsizygus marmoreus.</title>
        <authorList>
            <person name="Choi I.-G."/>
            <person name="Min B."/>
            <person name="Kim J.-G."/>
            <person name="Kim S."/>
            <person name="Oh Y.-L."/>
            <person name="Kong W.-S."/>
            <person name="Park H."/>
            <person name="Jeong J."/>
            <person name="Song E.-S."/>
        </authorList>
    </citation>
    <scope>NUCLEOTIDE SEQUENCE [LARGE SCALE GENOMIC DNA]</scope>
    <source>
        <strain evidence="7">51987-8</strain>
    </source>
</reference>
<keyword evidence="5" id="KW-0560">Oxidoreductase</keyword>
<dbReference type="GO" id="GO:0050661">
    <property type="term" value="F:NADP binding"/>
    <property type="evidence" value="ECO:0007669"/>
    <property type="project" value="InterPro"/>
</dbReference>
<dbReference type="PANTHER" id="PTHR43303">
    <property type="entry name" value="NADPH DEHYDROGENASE C23G7.10C-RELATED"/>
    <property type="match status" value="1"/>
</dbReference>
<dbReference type="FunCoup" id="A0A369K053">
    <property type="interactions" value="1"/>
</dbReference>
<keyword evidence="8" id="KW-1185">Reference proteome</keyword>
<feature type="domain" description="NADH:flavin oxidoreductase/NADH oxidase N-terminal" evidence="6">
    <location>
        <begin position="40"/>
        <end position="380"/>
    </location>
</feature>
<evidence type="ECO:0000313" key="8">
    <source>
        <dbReference type="Proteomes" id="UP000076154"/>
    </source>
</evidence>
<comment type="cofactor">
    <cofactor evidence="1">
        <name>FMN</name>
        <dbReference type="ChEBI" id="CHEBI:58210"/>
    </cofactor>
</comment>
<organism evidence="7 8">
    <name type="scientific">Hypsizygus marmoreus</name>
    <name type="common">White beech mushroom</name>
    <name type="synonym">Agaricus marmoreus</name>
    <dbReference type="NCBI Taxonomy" id="39966"/>
    <lineage>
        <taxon>Eukaryota</taxon>
        <taxon>Fungi</taxon>
        <taxon>Dikarya</taxon>
        <taxon>Basidiomycota</taxon>
        <taxon>Agaricomycotina</taxon>
        <taxon>Agaricomycetes</taxon>
        <taxon>Agaricomycetidae</taxon>
        <taxon>Agaricales</taxon>
        <taxon>Tricholomatineae</taxon>
        <taxon>Lyophyllaceae</taxon>
        <taxon>Hypsizygus</taxon>
    </lineage>
</organism>
<evidence type="ECO:0000256" key="1">
    <source>
        <dbReference type="ARBA" id="ARBA00001917"/>
    </source>
</evidence>
<keyword evidence="2" id="KW-0285">Flavoprotein</keyword>
<evidence type="ECO:0000313" key="7">
    <source>
        <dbReference type="EMBL" id="RDB27991.1"/>
    </source>
</evidence>
<keyword evidence="4" id="KW-0521">NADP</keyword>
<dbReference type="Pfam" id="PF00724">
    <property type="entry name" value="Oxidored_FMN"/>
    <property type="match status" value="1"/>
</dbReference>
<sequence>MTLNNRNIPALNVPYFTPAQIPPSGTALVPQPDGKPIPTLFQPLKIRGVELQNRIILAPMCQYSARDGFLQPWHTAHLGGIFTRGPGLSFIEATAVVPEGRITPEDVGLWSDAHIEPIAKLVEFAHSQGQKIAIQLAHAGRKASTVAPWIEGDILASDEIGGWTSNVWGPSDVAYQSLAQPKALTKDGIKAVVKAFADAAVRAVQAGIDVIEIHGAHGFLLHSFLSPISNKRTDEYGGSFENRIRLTLEVVDAIRAAIPKDVPLFYRISATDWLTHLPNEPSWKSEDTVRLAPILYGHGVDFLDISTGGSSPLQKIRGGPAYQAPFSEDVKRSLPEGHALLVGAVGIIANGHIAQSVLDKGQADVILVGRSFQKNPGLVWSFADDLGVRIRHANQIRWGFEGRGRRLLGGEEEK</sequence>
<dbReference type="InParanoid" id="A0A369K053"/>
<keyword evidence="3" id="KW-0288">FMN</keyword>
<evidence type="ECO:0000256" key="2">
    <source>
        <dbReference type="ARBA" id="ARBA00022630"/>
    </source>
</evidence>
<accession>A0A369K053</accession>
<evidence type="ECO:0000256" key="4">
    <source>
        <dbReference type="ARBA" id="ARBA00022857"/>
    </source>
</evidence>
<dbReference type="InterPro" id="IPR001155">
    <property type="entry name" value="OxRdtase_FMN_N"/>
</dbReference>
<name>A0A369K053_HYPMA</name>
<dbReference type="Gene3D" id="3.20.20.70">
    <property type="entry name" value="Aldolase class I"/>
    <property type="match status" value="1"/>
</dbReference>
<evidence type="ECO:0000256" key="5">
    <source>
        <dbReference type="ARBA" id="ARBA00023002"/>
    </source>
</evidence>
<dbReference type="InterPro" id="IPR013785">
    <property type="entry name" value="Aldolase_TIM"/>
</dbReference>
<dbReference type="GO" id="GO:0003959">
    <property type="term" value="F:NADPH dehydrogenase activity"/>
    <property type="evidence" value="ECO:0007669"/>
    <property type="project" value="InterPro"/>
</dbReference>
<dbReference type="EMBL" id="LUEZ02000013">
    <property type="protein sequence ID" value="RDB27991.1"/>
    <property type="molecule type" value="Genomic_DNA"/>
</dbReference>